<evidence type="ECO:0000313" key="2">
    <source>
        <dbReference type="EMBL" id="RKD25883.1"/>
    </source>
</evidence>
<proteinExistence type="predicted"/>
<feature type="transmembrane region" description="Helical" evidence="1">
    <location>
        <begin position="70"/>
        <end position="91"/>
    </location>
</feature>
<evidence type="ECO:0000313" key="3">
    <source>
        <dbReference type="Proteomes" id="UP000284219"/>
    </source>
</evidence>
<reference evidence="2 3" key="1">
    <citation type="submission" date="2016-08" db="EMBL/GenBank/DDBJ databases">
        <title>Novel Firmicute Genomes.</title>
        <authorList>
            <person name="Poppleton D.I."/>
            <person name="Gribaldo S."/>
        </authorList>
    </citation>
    <scope>NUCLEOTIDE SEQUENCE [LARGE SCALE GENOMIC DNA]</scope>
    <source>
        <strain evidence="2 3">RAOx-1</strain>
    </source>
</reference>
<organism evidence="2 3">
    <name type="scientific">Ammoniphilus oxalaticus</name>
    <dbReference type="NCBI Taxonomy" id="66863"/>
    <lineage>
        <taxon>Bacteria</taxon>
        <taxon>Bacillati</taxon>
        <taxon>Bacillota</taxon>
        <taxon>Bacilli</taxon>
        <taxon>Bacillales</taxon>
        <taxon>Paenibacillaceae</taxon>
        <taxon>Aneurinibacillus group</taxon>
        <taxon>Ammoniphilus</taxon>
    </lineage>
</organism>
<dbReference type="RefSeq" id="WP_120188563.1">
    <property type="nucleotide sequence ID" value="NZ_MCHY01000006.1"/>
</dbReference>
<keyword evidence="1" id="KW-1133">Transmembrane helix</keyword>
<protein>
    <submittedName>
        <fullName evidence="2">Uncharacterized protein</fullName>
    </submittedName>
</protein>
<dbReference type="Proteomes" id="UP000284219">
    <property type="component" value="Unassembled WGS sequence"/>
</dbReference>
<dbReference type="AlphaFoldDB" id="A0A419SNP7"/>
<evidence type="ECO:0000256" key="1">
    <source>
        <dbReference type="SAM" id="Phobius"/>
    </source>
</evidence>
<keyword evidence="1" id="KW-0472">Membrane</keyword>
<keyword evidence="1" id="KW-0812">Transmembrane</keyword>
<dbReference type="EMBL" id="MCHY01000006">
    <property type="protein sequence ID" value="RKD25883.1"/>
    <property type="molecule type" value="Genomic_DNA"/>
</dbReference>
<accession>A0A419SNP7</accession>
<keyword evidence="3" id="KW-1185">Reference proteome</keyword>
<gene>
    <name evidence="2" type="ORF">BEP19_02830</name>
</gene>
<name>A0A419SNP7_9BACL</name>
<feature type="transmembrane region" description="Helical" evidence="1">
    <location>
        <begin position="97"/>
        <end position="120"/>
    </location>
</feature>
<feature type="transmembrane region" description="Helical" evidence="1">
    <location>
        <begin position="44"/>
        <end position="63"/>
    </location>
</feature>
<comment type="caution">
    <text evidence="2">The sequence shown here is derived from an EMBL/GenBank/DDBJ whole genome shotgun (WGS) entry which is preliminary data.</text>
</comment>
<sequence length="129" mass="14940">MFYCIWLIVSLLLPFYGVIRFWPPATFNDEFILFNDICTVLTFAPLFFILFLSVSSQTIFLLFKKYELESLVKIGLLFYPLSIGLYSFIVIERWPLPVTIVVAVVGSAVGITHLLLTTWIRQMGQARRH</sequence>